<feature type="domain" description="IgGFc-binding protein N-terminal" evidence="2">
    <location>
        <begin position="4651"/>
        <end position="4933"/>
    </location>
</feature>
<gene>
    <name evidence="3" type="ORF">NDU88_010658</name>
</gene>
<organism evidence="3 4">
    <name type="scientific">Pleurodeles waltl</name>
    <name type="common">Iberian ribbed newt</name>
    <dbReference type="NCBI Taxonomy" id="8319"/>
    <lineage>
        <taxon>Eukaryota</taxon>
        <taxon>Metazoa</taxon>
        <taxon>Chordata</taxon>
        <taxon>Craniata</taxon>
        <taxon>Vertebrata</taxon>
        <taxon>Euteleostomi</taxon>
        <taxon>Amphibia</taxon>
        <taxon>Batrachia</taxon>
        <taxon>Caudata</taxon>
        <taxon>Salamandroidea</taxon>
        <taxon>Salamandridae</taxon>
        <taxon>Pleurodelinae</taxon>
        <taxon>Pleurodeles</taxon>
    </lineage>
</organism>
<dbReference type="Pfam" id="PF17517">
    <property type="entry name" value="IgGFc_binding"/>
    <property type="match status" value="13"/>
</dbReference>
<feature type="domain" description="IgGFc-binding protein N-terminal" evidence="2">
    <location>
        <begin position="5084"/>
        <end position="5369"/>
    </location>
</feature>
<protein>
    <recommendedName>
        <fullName evidence="2">IgGFc-binding protein N-terminal domain-containing protein</fullName>
    </recommendedName>
</protein>
<sequence length="5391" mass="591860">MMGTPARAPLLAVAALFFALLTLQTDAGVVGTKPFGPLGKEFITAYLKNHNKPGPAHFEVFVTAYHDSTTVSITVNKSNFQKEFNVRKGETLIIPLSNHLEMLNVDIYDSTIIIRSNKVISVLALNSRDESSDTILVLPVNEVGKEYYVVTPSSGPQGQSKELFVANYDYPNTVDINLNGAVTFKGQNFKAGSNLKVSLQPYEVIQVLSNDDLSGTRILSTRPTAVASGHTCAGKEPLCSHVSEQLLPVPRWGTTFVVPPMNAHGQADIIYVTASQNTNVEYQLGESKKTQKMGAGEVLRIELSGDNTLFISASTGIQVYYYSSGGKVGEKSFSPYLVGVPSVKSYGTSYKVLGLPHFENNIAVLITKTSSVSGITFDQKGLSNLEWKPVRGCDYSWAKYDFGAGFSCHTLDLANIPFGLLSIGYSNGNAYGFPGIRISAPAVEVPQLPPSRSTQPSGVLGLEFVTSFLQNQNKADAMMLEILITAYFPSTTVSLVINKSNFRKQFIVEQGQTISVPLPKAVELHGSNTFDSSVIIKADKVISVMSKNYKGTSGAITVILPLNKLGKEYYVVTPPWGPEGEYKEFSITNHKDTNKVDIYLTGAVQLKGQTHGAGSILTVTLQPYQVLQIQSSDDLSGTRIVSTSPLAAVSGHSCSGQDNICSHVSQQLSPVSQWDTKFLVPVLCSEGQTGVVFVAASKNTRLEYEKEGKKYTYNLKGGQVLQIEITSTNMLDLTSSDGVLVFSFMKGGKTGQQIFYPVFMYIPGISSYGTTYKILGHDKFDTNIAVFVVKTSSTSEITFDGEPLSNVVWRAIPGSDYSLAQLDYGSGFSCHTVDTPHSPFYLHTIGYGNNRAYGTPAIRISGPSAIETPEDRLFIDLSGTDSVHYLGKDFIIPSPKSTGEEQTSLYLHFTVYFDRTTVIITFAKMNYRKELHLRKGQTVAITLLIPSELLSYQTPGYSILVTSNNVISLASSTKQGERITVINVLPMRVLGIEYYVVTPPAELGTAKEFSISNHQSPNKVDIYPTATVNLQGKTYPVGSKFTLDLEPFQAVYLQSSDDLSGTKITATRPVLVVSQSSYPGPDPKSIRLSTPLLPVIFWGKAFLVPALSSPDSPGIITIVASKSNTRLHYEGGPHRKTRTLDAGQVVRIDVEDQYPVYITSNHAIQVTYFSKGGKIEGKPVKPYVVNIYDVSKYDTAYKITGITTYDNNFAVITLWTSAVPLITLDGQPLTGIQWKPILGTKYSWAIYDLGKNTATRTMRVPNIPFGLLLVRFSDNNVCVSPATTIGELHPKGPFGNEFVIPTPRNVNSNEPTSIELWISGYFEFTSVTIFLERANFKKEVTIEKGQTIRVEIPIPKEMLGETTFSYSVIVQSDKPVTVTSLTHKGKQVKVNEVLPLQDLGVEYYVVTPSGVPSGGYPGFSIANYKGFNPVDIYLTAAVKFEGKDYQKGSKISLTLKPFQQVYIQSRDYLSGTKIVSSKPVAVMNVYSCSRTDTECHDVATQYLPVPRWGTTFLVPASGLPDQKVHVYVVASQETEVKYQLGEIKEEKTLAANDLLNIKMRGSDTLVLTANRAIEVLYHIFDGKIGDRSLAPYMVRVPNVRDYATMYKITAQPNFDKNFAVFIAKAASLPQITFDGKPLPDIKWKPILGTEYSWGMYDYGTKPGSHVVEHPQIPFGLFNLGYNDVSSSANPATPTSALQVIQTPEEMPIRVHPHNPVGQDFIIIPPKNVEHNKLIKFLFTIKAYFDATTVTITFVVGNIKKEITLVKGQIETITIPITAEMLKSGTPGAPVTITSDKPISVTSIIYIDIQVQTAEVVPLQQLGVEYYVLTPPGKSDDDNKEFTIANFREPNEVTIYPTETVNFQGQIYKPGSKITTTLKPFEVIHLTSKGNPSGTRVLATHPVVVTCGYSSAETVIPSYQVSTQLHPVSQWGTKYLFPSLARPGSTDLVFVVASQPSQVEYRVNDHKQSQKVKAGEVIQIVIPESSTVSITADVPVQLIYYRKGDKTYESSFINIPDKRQYSSIYEIIVNPNFEKTVAIITMKTSAVSEISIDGKPFPEIKWEPIHGTEYSTAIYDLSIKPGTHIVETPDSPFGIIILGYPKQPTIEGPETTTGGVHPYNPFGKDFIIIPPKNVEHNKLIKFVITIKAYFDATTVTITFVVGNIKKEITLVKGQIETITIPITAEMLKSGTPGAPVTITSDKPISVTSIIYIDIQVQTAEVVPLQQLGVEYYVLTPPGKSDDDNKEFTIANFREPNEVTIYPTETVNFQGQIYKPGSKITTTLKPFEVIHLTSKGNPSGTRVLATHPVVVTCGYSSAETVIPSYQVSTQLHPVSQWGTKYLFPSLARPGSTDLVFVVASQPSQVEYRVNDHKQSQRVKAGEVIQIVIPESSTVSITADVPVQVIYYRKGDKTYESSFINIPDKRQYSSTYEIIVNPNFEKTVAIITMKTSAVSEITIDGKPFPNIKWEPIHGTEYSTAIYDLSIKPGTHIVETPDSPFGIIILGYPKRPEIPTGGGHSNNPVGQDFIIIPPKNVEHNKLIKFVFTIKAYYDATTVTITFVVGNIKKEITLVKGQIETITIPITAEMLKSGTPGAPVTITSDKPISVTSIIYIDFQVQTAEVVPLQQLGVEYYVLTPPGKSDDDNKEFTIANFREPNEVTIYPTETVNFKGQIYKPGSKITTTLKPFEVIHLTSKGNLSGTRVLATHPVVVTCGYSSAETVIPSYQVSTQLHPVSQWGTKYLFPSLARPGSTDLVFVVASQPSQVEYRVNDHKQSQKVKAGEVIQIVIPESSTVSITADVPVQLIYYRKGDKTYESSFINIPDKRQYSSIYEIIVNPNFEKTVAIITIKTSAVPEITIDGKPFPNIEWEPIHGTEYSTAIYDLSNKPGTHIVETPDSPFGIIILGYPKQETIERPGGENPSLPVGKEFVIPIPTFHTEKPVKFEFQVTAQEPTTVTIIYEPAKFRKEVTLEKGQTTTITIIIPPGMLQKDSGAAPFIITSANSISLTVIFHIDSRVETIEPVPLQQHGVEYYVLTPPGKSENDNKEFSIANFQEPNNVDIYPTETVVFQGQTYKPGTKITASLKPFEVIRMKSKGNLSGTRIIARKPIAVFSGYSSPETVTPSYQVTISLHPVSQWGKEFLFPSLASPGNTDLVFVVASRPTNIQFQVGDHKHSQTLKAGEVTQIGIPELTTFSITADQLVQVTYFGTAGKIGDKLYEPYLLNIPHAMGYAPKYKVTSNPKVEKNRAILIVKISAVPLVTFDGKSLSNIEWKPIPGTDYATAIYEFGNKPTTHIVETPGSPFGLVIIGYPEQPSIEKPGNPIGGGENPSVPVGKEFVIPIPTFHTEKPVKFEFQVTAQEPTTVTIIYEPAKFRKEVTLEKGQTTTITIIIPPGMLQKDSGGAPFIITSANPISLNVIFHIDSRVETIEPVPLQQHGVEYYVLTPPGKSENDNKEFSIANFQEPNNVDIYPTETVVFQGQTYKPGTKITASLKPFEVIRMKSKGNLSGTRIIARKPIAVFSGYSSPETVTPSYQVTISLHPVSQWGKEFLFPSLASPGNTDLVFVVASRPTNIQFQVGDHKQSQTLKAGEVTQIGIPELTTFSITADQLVQVTYFGTAGKIGDKLYEPYLLNIPHTMGYAPKYKVTSNPKVEKNRAILIVKISAVPLITFDGKSLSNIEWKPIPGTDYATAIYEFGNKPTTHIVETPGSPFGLMIIGYPEKPSIEKPGNPIGGGENPSVPVGKEFVIPIPTFHTEKPVKFEFQVTAQEPTTVTIIYEPAKFRKEVTLEKGQTTTITIIIPPGMLQKDSGAAPFIITSGNPISLTVIFHIDSRVETIEPVPLQQHGVEYYVLTPPGKSENDNKEFSIANFQEPNNVDIYPTETVVFQGQTYKPGTKITASLKPFEVIRMKSKGNLSGTRIIATKPIAVFSGYSSPETVTPSYQVTISLHPVSQWGKEFLFPSLASPGNTDLVFVVASRPTNIQFQVGDHKHSQTLKAGEVTQIGIPELTTFSITADQLVQVTYYGTAGKIGDRLYEPYLLNIPHAMGYAPKYKVTSNPKVEKNRAILIVKISAVPLITFDGKSLSNIEWKPIPGTDYATAIYEFGNKPTTHIVETPGSPFGLVIISYPEQPSIEEPGNPIGGENPSVPVGKEFVIPIPTIHTEKPVKFEFQVTAQEPTTVTIIYEPAKFRKEVTLEKGQTTTITIIIPPGILQKDSGAAPFIITSANPISLNVFLHIDSRVETIEPVPLQQHGVEYYVLTPRGKSENDNKEFSIANFQKPNNVDIYPTETVVFQGQTYKPGTKITASLKPFEVIRMKSKGNLSGTRIIATKPIAVFSGYSSPETVTPSYQVTISLHPVSQWGKEFLFPSLASPGNTDLVFVVASRPTNIQFQVGDHKQSQTLKAGEVTQIGIPELTTFSITADQLVQVTYYGTAGKIGDRLYEPYLLNIPHAMGYAPKYKVTSNPKVEKNRAILIVKISAVPLITFDGKSLSNIEWKPIPGTDYATAIYEFGNKPTTHIVETPGSPFGLVIISYPEQPAIEMPGNPIGGEKPPVPAGKEFVIPIPTIHTEKPVKFEFQVTAQEPTTVTIIYEPAKFRKEVTLEKGQTTTITIIIPPGILQKDSGAAPFIITSANPISLNVFLHIDSRVETIEPVPLQQHGVEYYVLTPPGKSENDNKEFSIANFQEPNNVDIYPTETVVFQGQTYKPGTKITASLKPFEVIRMKSKGNLSGTRIIATKPIAVFSGYSSPETVTPSYQVTISLHPVSQWGKEFLFPSLASPGNTDLVFVVASRPTNIQFQVGDHKQSQTLKAGEVTQIGIPELTTFSITADQLVQVTYYGTAGKIGDRLYEPYLLNIPHAMGYASKYKVTSNPKVEKNRAILIVKISAVPLITFDGKSLSNIEWKPIPGTDYATAIYEFGNKPTTHIVETPGALFGLVIISYPEQPAIEKPGNPIGELNVPELTTTEDVSAEMPSSGEQSTASVGTASVGNEFVIPIPTIHNEKKPVKFEFQVTAQEPTTVTIIYEPAKFRKEVRLEKGQTATITIIISLRMPPKDTGAAPFIITSERPISLTIITHTDSRVETIKPIPLQQEGVEYYVLTPPGKSDNDDKEFSIGNFQKPNNVDIYPSGIIVFQGQTYKPGNKITISLKPFEVIRVKSKDNLSGTRIIATNPITVFSGYSSPETVTPSYELSIPLYPVTQWGKEFFFPSLAIPGNTDMVFVVASRPTNIQFQVGDHKQSQTLKAGEVTQIGIPEMTTVFIRADQPVQATYYGTAGKIGDRLYENYLLNIPHPEEYDTKYKVTSNPIFEKNQAILIVKTSAVPLITFDGKSLSNIEWKPIPGTEYSTAIYDFGNKPTTHLVEAPGMPFGLLVIGSPKQPAIEKPGSTTDGKLIFFI</sequence>
<name>A0AAV7PWN7_PLEWA</name>
<reference evidence="3" key="1">
    <citation type="journal article" date="2022" name="bioRxiv">
        <title>Sequencing and chromosome-scale assembly of the giantPleurodeles waltlgenome.</title>
        <authorList>
            <person name="Brown T."/>
            <person name="Elewa A."/>
            <person name="Iarovenko S."/>
            <person name="Subramanian E."/>
            <person name="Araus A.J."/>
            <person name="Petzold A."/>
            <person name="Susuki M."/>
            <person name="Suzuki K.-i.T."/>
            <person name="Hayashi T."/>
            <person name="Toyoda A."/>
            <person name="Oliveira C."/>
            <person name="Osipova E."/>
            <person name="Leigh N.D."/>
            <person name="Simon A."/>
            <person name="Yun M.H."/>
        </authorList>
    </citation>
    <scope>NUCLEOTIDE SEQUENCE</scope>
    <source>
        <strain evidence="3">20211129_DDA</strain>
        <tissue evidence="3">Liver</tissue>
    </source>
</reference>
<evidence type="ECO:0000313" key="3">
    <source>
        <dbReference type="EMBL" id="KAJ1132344.1"/>
    </source>
</evidence>
<dbReference type="PANTHER" id="PTHR46534:SF2">
    <property type="entry name" value="VWFD DOMAIN-CONTAINING PROTEIN"/>
    <property type="match status" value="1"/>
</dbReference>
<feature type="domain" description="IgGFc-binding protein N-terminal" evidence="2">
    <location>
        <begin position="1393"/>
        <end position="1680"/>
    </location>
</feature>
<feature type="chain" id="PRO_5043698071" description="IgGFc-binding protein N-terminal domain-containing protein" evidence="1">
    <location>
        <begin position="28"/>
        <end position="5391"/>
    </location>
</feature>
<dbReference type="InterPro" id="IPR035234">
    <property type="entry name" value="IgGFc-bd_N"/>
</dbReference>
<feature type="domain" description="IgGFc-binding protein N-terminal" evidence="2">
    <location>
        <begin position="2620"/>
        <end position="2903"/>
    </location>
</feature>
<feature type="domain" description="IgGFc-binding protein N-terminal" evidence="2">
    <location>
        <begin position="2220"/>
        <end position="2503"/>
    </location>
</feature>
<feature type="domain" description="IgGFc-binding protein N-terminal" evidence="2">
    <location>
        <begin position="3837"/>
        <end position="4120"/>
    </location>
</feature>
<proteinExistence type="predicted"/>
<dbReference type="PANTHER" id="PTHR46534">
    <property type="entry name" value="IGGFC_BINDING DOMAIN-CONTAINING PROTEIN"/>
    <property type="match status" value="1"/>
</dbReference>
<feature type="domain" description="IgGFc-binding protein N-terminal" evidence="2">
    <location>
        <begin position="984"/>
        <end position="1268"/>
    </location>
</feature>
<feature type="signal peptide" evidence="1">
    <location>
        <begin position="1"/>
        <end position="27"/>
    </location>
</feature>
<evidence type="ECO:0000259" key="2">
    <source>
        <dbReference type="Pfam" id="PF17517"/>
    </source>
</evidence>
<feature type="domain" description="IgGFc-binding protein N-terminal" evidence="2">
    <location>
        <begin position="557"/>
        <end position="846"/>
    </location>
</feature>
<accession>A0AAV7PWN7</accession>
<evidence type="ECO:0000256" key="1">
    <source>
        <dbReference type="SAM" id="SignalP"/>
    </source>
</evidence>
<keyword evidence="4" id="KW-1185">Reference proteome</keyword>
<feature type="domain" description="IgGFc-binding protein N-terminal" evidence="2">
    <location>
        <begin position="1815"/>
        <end position="2098"/>
    </location>
</feature>
<feature type="domain" description="IgGFc-binding protein N-terminal" evidence="2">
    <location>
        <begin position="3429"/>
        <end position="3714"/>
    </location>
</feature>
<dbReference type="EMBL" id="JANPWB010000011">
    <property type="protein sequence ID" value="KAJ1132344.1"/>
    <property type="molecule type" value="Genomic_DNA"/>
</dbReference>
<feature type="domain" description="IgGFc-binding protein N-terminal" evidence="2">
    <location>
        <begin position="4244"/>
        <end position="4527"/>
    </location>
</feature>
<feature type="domain" description="IgGFc-binding protein N-terminal" evidence="2">
    <location>
        <begin position="133"/>
        <end position="424"/>
    </location>
</feature>
<evidence type="ECO:0000313" key="4">
    <source>
        <dbReference type="Proteomes" id="UP001066276"/>
    </source>
</evidence>
<comment type="caution">
    <text evidence="3">The sequence shown here is derived from an EMBL/GenBank/DDBJ whole genome shotgun (WGS) entry which is preliminary data.</text>
</comment>
<dbReference type="Proteomes" id="UP001066276">
    <property type="component" value="Chromosome 7"/>
</dbReference>
<feature type="domain" description="IgGFc-binding protein N-terminal" evidence="2">
    <location>
        <begin position="3021"/>
        <end position="3306"/>
    </location>
</feature>
<keyword evidence="1" id="KW-0732">Signal</keyword>